<name>A0A9W7NKQ8_9PROT</name>
<proteinExistence type="predicted"/>
<gene>
    <name evidence="1" type="ORF">DS843_10770</name>
</gene>
<protein>
    <submittedName>
        <fullName evidence="1">Uncharacterized protein</fullName>
    </submittedName>
</protein>
<comment type="caution">
    <text evidence="1">The sequence shown here is derived from an EMBL/GenBank/DDBJ whole genome shotgun (WGS) entry which is preliminary data.</text>
</comment>
<keyword evidence="2" id="KW-1185">Reference proteome</keyword>
<dbReference type="AlphaFoldDB" id="A0A9W7NKQ8"/>
<dbReference type="Proteomes" id="UP000480854">
    <property type="component" value="Unassembled WGS sequence"/>
</dbReference>
<sequence length="105" mass="11731">MTSLRRIANLTFAALERYFDQEARNIPMTTDAIETGIVTQSRVGQGLFARIRFWLMSHIGPQYRITDKGLEMNFAASIAFTERHGARNAKAIGSAARSAPLAMKR</sequence>
<dbReference type="EMBL" id="QOKW01000006">
    <property type="protein sequence ID" value="KAA0681519.1"/>
    <property type="molecule type" value="Genomic_DNA"/>
</dbReference>
<reference evidence="1 2" key="1">
    <citation type="submission" date="2018-07" db="EMBL/GenBank/DDBJ databases">
        <title>Genome sequence of Azospirillum sp. ATCC 49961.</title>
        <authorList>
            <person name="Sant'Anna F.H."/>
            <person name="Baldani J.I."/>
            <person name="Zilli J.E."/>
            <person name="Reis V.M."/>
            <person name="Hartmann A."/>
            <person name="Cruz L."/>
            <person name="de Souza E.M."/>
            <person name="de Oliveira Pedrosa F."/>
            <person name="Passaglia L.M.P."/>
        </authorList>
    </citation>
    <scope>NUCLEOTIDE SEQUENCE [LARGE SCALE GENOMIC DNA]</scope>
    <source>
        <strain evidence="1 2">ATCC 49961</strain>
    </source>
</reference>
<accession>A0A9W7NKQ8</accession>
<evidence type="ECO:0000313" key="2">
    <source>
        <dbReference type="Proteomes" id="UP000480854"/>
    </source>
</evidence>
<organism evidence="1 2">
    <name type="scientific">Roseomonas genomospecies 6</name>
    <dbReference type="NCBI Taxonomy" id="214106"/>
    <lineage>
        <taxon>Bacteria</taxon>
        <taxon>Pseudomonadati</taxon>
        <taxon>Pseudomonadota</taxon>
        <taxon>Alphaproteobacteria</taxon>
        <taxon>Acetobacterales</taxon>
        <taxon>Roseomonadaceae</taxon>
        <taxon>Roseomonas</taxon>
    </lineage>
</organism>
<dbReference type="RefSeq" id="WP_149468888.1">
    <property type="nucleotide sequence ID" value="NZ_QOKW01000006.1"/>
</dbReference>
<evidence type="ECO:0000313" key="1">
    <source>
        <dbReference type="EMBL" id="KAA0681519.1"/>
    </source>
</evidence>